<dbReference type="GO" id="GO:0016616">
    <property type="term" value="F:oxidoreductase activity, acting on the CH-OH group of donors, NAD or NADP as acceptor"/>
    <property type="evidence" value="ECO:0007669"/>
    <property type="project" value="InterPro"/>
</dbReference>
<dbReference type="SMART" id="SM00984">
    <property type="entry name" value="UDPG_MGDP_dh_C"/>
    <property type="match status" value="1"/>
</dbReference>
<dbReference type="HOGENOM" id="CLU_145822_1_0_2"/>
<dbReference type="EMBL" id="KE356560">
    <property type="protein sequence ID" value="ERG92936.1"/>
    <property type="molecule type" value="Genomic_DNA"/>
</dbReference>
<name>U1PL47_9EURY</name>
<evidence type="ECO:0000259" key="1">
    <source>
        <dbReference type="SMART" id="SM00984"/>
    </source>
</evidence>
<dbReference type="InterPro" id="IPR014027">
    <property type="entry name" value="UDP-Glc/GDP-Man_DH_C"/>
</dbReference>
<dbReference type="Gene3D" id="3.40.50.720">
    <property type="entry name" value="NAD(P)-binding Rossmann-like Domain"/>
    <property type="match status" value="1"/>
</dbReference>
<dbReference type="Proteomes" id="UP000030649">
    <property type="component" value="Unassembled WGS sequence"/>
</dbReference>
<dbReference type="STRING" id="1238424.J07HQW1_02987"/>
<gene>
    <name evidence="2" type="ORF">J07HQW1_02987</name>
</gene>
<dbReference type="GO" id="GO:0051287">
    <property type="term" value="F:NAD binding"/>
    <property type="evidence" value="ECO:0007669"/>
    <property type="project" value="InterPro"/>
</dbReference>
<dbReference type="Pfam" id="PF03720">
    <property type="entry name" value="UDPG_MGDP_dh_C"/>
    <property type="match status" value="1"/>
</dbReference>
<feature type="domain" description="UDP-glucose/GDP-mannose dehydrogenase C-terminal" evidence="1">
    <location>
        <begin position="1"/>
        <end position="99"/>
    </location>
</feature>
<reference evidence="2 3" key="1">
    <citation type="journal article" date="2013" name="PLoS ONE">
        <title>Assembly-driven community genomics of a hypersaline microbial ecosystem.</title>
        <authorList>
            <person name="Podell S."/>
            <person name="Ugalde J.A."/>
            <person name="Narasingarao P."/>
            <person name="Banfield J.F."/>
            <person name="Heidelberg K.B."/>
            <person name="Allen E.E."/>
        </authorList>
    </citation>
    <scope>NUCLEOTIDE SEQUENCE [LARGE SCALE GENOMIC DNA]</scope>
    <source>
        <strain evidence="3">J07HQW1</strain>
    </source>
</reference>
<proteinExistence type="predicted"/>
<protein>
    <submittedName>
        <fullName evidence="2">Putative UDP-glucose 6-dehydrogenase</fullName>
    </submittedName>
</protein>
<organism evidence="2 3">
    <name type="scientific">Haloquadratum walsbyi J07HQW1</name>
    <dbReference type="NCBI Taxonomy" id="1238424"/>
    <lineage>
        <taxon>Archaea</taxon>
        <taxon>Methanobacteriati</taxon>
        <taxon>Methanobacteriota</taxon>
        <taxon>Stenosarchaea group</taxon>
        <taxon>Halobacteria</taxon>
        <taxon>Halobacteriales</taxon>
        <taxon>Haloferacaceae</taxon>
        <taxon>Haloquadratum</taxon>
    </lineage>
</organism>
<evidence type="ECO:0000313" key="3">
    <source>
        <dbReference type="Proteomes" id="UP000030649"/>
    </source>
</evidence>
<dbReference type="SUPFAM" id="SSF52413">
    <property type="entry name" value="UDP-glucose/GDP-mannose dehydrogenase C-terminal domain"/>
    <property type="match status" value="1"/>
</dbReference>
<dbReference type="PANTHER" id="PTHR43750:SF3">
    <property type="entry name" value="UDP-GLUCOSE 6-DEHYDROGENASE TUAD"/>
    <property type="match status" value="1"/>
</dbReference>
<dbReference type="AlphaFoldDB" id="U1PL47"/>
<accession>U1PL47</accession>
<evidence type="ECO:0000313" key="2">
    <source>
        <dbReference type="EMBL" id="ERG92936.1"/>
    </source>
</evidence>
<dbReference type="PANTHER" id="PTHR43750">
    <property type="entry name" value="UDP-GLUCOSE 6-DEHYDROGENASE TUAD"/>
    <property type="match status" value="1"/>
</dbReference>
<dbReference type="InterPro" id="IPR036220">
    <property type="entry name" value="UDP-Glc/GDP-Man_DH_C_sf"/>
</dbReference>
<sequence>MLGLAFKPGTDDMRNSQAIPVIQQLQARGASVTAYDPVAMETAKTHLDGVTYADSAADALADADGVVVVTDWDEFAALDEEFDAMASPVVVDGRQTIERRDGITYEGLTW</sequence>